<comment type="caution">
    <text evidence="2">The sequence shown here is derived from an EMBL/GenBank/DDBJ whole genome shotgun (WGS) entry which is preliminary data.</text>
</comment>
<dbReference type="EMBL" id="JAPDHF010000016">
    <property type="protein sequence ID" value="KAJ4007801.1"/>
    <property type="molecule type" value="Genomic_DNA"/>
</dbReference>
<sequence>MRFHLIAALFGAATAIPCYELTSGSIPDGRQEGLGGLDPFDPQGRWDVVEAKDAWIRFQAIYPNQMAKDARVTKTVFEASPGQVRGTIENYNNNDGNNIQLWLPLKTKSLQYGHMLPGNMGPDHEVIEPQSSISNFQRVIVSIILPSAKGKLQEVRPEQPAQGEPTTNLKRAEAVGITGLKGKIDSSDWAYTTGLELRMAMYNIRNEQQKAYRAGRPWDKQSFAWILAEKADGNCMVIDFRNFDEFVVRMPPGARR</sequence>
<gene>
    <name evidence="2" type="ORF">NW766_009606</name>
</gene>
<evidence type="ECO:0008006" key="4">
    <source>
        <dbReference type="Google" id="ProtNLM"/>
    </source>
</evidence>
<evidence type="ECO:0000313" key="2">
    <source>
        <dbReference type="EMBL" id="KAJ4007801.1"/>
    </source>
</evidence>
<keyword evidence="1" id="KW-0732">Signal</keyword>
<evidence type="ECO:0000313" key="3">
    <source>
        <dbReference type="Proteomes" id="UP001152130"/>
    </source>
</evidence>
<dbReference type="AlphaFoldDB" id="A0A9W8U734"/>
<accession>A0A9W8U734</accession>
<reference evidence="2" key="1">
    <citation type="submission" date="2022-10" db="EMBL/GenBank/DDBJ databases">
        <title>Fusarium specimens isolated from Avocado Roots.</title>
        <authorList>
            <person name="Stajich J."/>
            <person name="Roper C."/>
            <person name="Heimlech-Rivalta G."/>
        </authorList>
    </citation>
    <scope>NUCLEOTIDE SEQUENCE</scope>
    <source>
        <strain evidence="2">CF00143</strain>
    </source>
</reference>
<organism evidence="2 3">
    <name type="scientific">Fusarium irregulare</name>
    <dbReference type="NCBI Taxonomy" id="2494466"/>
    <lineage>
        <taxon>Eukaryota</taxon>
        <taxon>Fungi</taxon>
        <taxon>Dikarya</taxon>
        <taxon>Ascomycota</taxon>
        <taxon>Pezizomycotina</taxon>
        <taxon>Sordariomycetes</taxon>
        <taxon>Hypocreomycetidae</taxon>
        <taxon>Hypocreales</taxon>
        <taxon>Nectriaceae</taxon>
        <taxon>Fusarium</taxon>
        <taxon>Fusarium incarnatum-equiseti species complex</taxon>
    </lineage>
</organism>
<keyword evidence="3" id="KW-1185">Reference proteome</keyword>
<dbReference type="Proteomes" id="UP001152130">
    <property type="component" value="Unassembled WGS sequence"/>
</dbReference>
<dbReference type="OrthoDB" id="5429831at2759"/>
<protein>
    <recommendedName>
        <fullName evidence="4">Secreted protein</fullName>
    </recommendedName>
</protein>
<name>A0A9W8U734_9HYPO</name>
<proteinExistence type="predicted"/>
<feature type="chain" id="PRO_5040813278" description="Secreted protein" evidence="1">
    <location>
        <begin position="16"/>
        <end position="256"/>
    </location>
</feature>
<evidence type="ECO:0000256" key="1">
    <source>
        <dbReference type="SAM" id="SignalP"/>
    </source>
</evidence>
<feature type="signal peptide" evidence="1">
    <location>
        <begin position="1"/>
        <end position="15"/>
    </location>
</feature>